<keyword evidence="4" id="KW-1185">Reference proteome</keyword>
<sequence length="107" mass="11528">MGSNGSSDVKGFINQEIANNQVVIFSKTYCGYCRATKQLFSSLGNVQVAVHELDTMPNGSAIQNELVSMTGQRSVPNVFVNKQHLGGNDDTQAAHRNGNLAKMLAQN</sequence>
<protein>
    <submittedName>
        <fullName evidence="3">Glutaredoxin-2, mitochondrial</fullName>
    </submittedName>
</protein>
<dbReference type="AlphaFoldDB" id="A0A9N8E550"/>
<dbReference type="FunFam" id="3.40.30.10:FF:000026">
    <property type="entry name" value="Glutaredoxin 2"/>
    <property type="match status" value="1"/>
</dbReference>
<keyword evidence="1" id="KW-0676">Redox-active center</keyword>
<dbReference type="InterPro" id="IPR036249">
    <property type="entry name" value="Thioredoxin-like_sf"/>
</dbReference>
<dbReference type="InterPro" id="IPR002109">
    <property type="entry name" value="Glutaredoxin"/>
</dbReference>
<name>A0A9N8E550_9STRA</name>
<dbReference type="PRINTS" id="PR00160">
    <property type="entry name" value="GLUTAREDOXIN"/>
</dbReference>
<dbReference type="PROSITE" id="PS51354">
    <property type="entry name" value="GLUTAREDOXIN_2"/>
    <property type="match status" value="1"/>
</dbReference>
<dbReference type="NCBIfam" id="TIGR02180">
    <property type="entry name" value="GRX_euk"/>
    <property type="match status" value="1"/>
</dbReference>
<dbReference type="GO" id="GO:0005737">
    <property type="term" value="C:cytoplasm"/>
    <property type="evidence" value="ECO:0007669"/>
    <property type="project" value="TreeGrafter"/>
</dbReference>
<accession>A0A9N8E550</accession>
<organism evidence="3 4">
    <name type="scientific">Seminavis robusta</name>
    <dbReference type="NCBI Taxonomy" id="568900"/>
    <lineage>
        <taxon>Eukaryota</taxon>
        <taxon>Sar</taxon>
        <taxon>Stramenopiles</taxon>
        <taxon>Ochrophyta</taxon>
        <taxon>Bacillariophyta</taxon>
        <taxon>Bacillariophyceae</taxon>
        <taxon>Bacillariophycidae</taxon>
        <taxon>Naviculales</taxon>
        <taxon>Naviculaceae</taxon>
        <taxon>Seminavis</taxon>
    </lineage>
</organism>
<dbReference type="CDD" id="cd03419">
    <property type="entry name" value="GRX_GRXh_1_2_like"/>
    <property type="match status" value="1"/>
</dbReference>
<dbReference type="PROSITE" id="PS00194">
    <property type="entry name" value="THIOREDOXIN_1"/>
    <property type="match status" value="1"/>
</dbReference>
<evidence type="ECO:0000259" key="2">
    <source>
        <dbReference type="Pfam" id="PF00462"/>
    </source>
</evidence>
<dbReference type="GO" id="GO:0034599">
    <property type="term" value="P:cellular response to oxidative stress"/>
    <property type="evidence" value="ECO:0007669"/>
    <property type="project" value="TreeGrafter"/>
</dbReference>
<dbReference type="PANTHER" id="PTHR45694:SF18">
    <property type="entry name" value="GLUTAREDOXIN-1-RELATED"/>
    <property type="match status" value="1"/>
</dbReference>
<dbReference type="GO" id="GO:0015038">
    <property type="term" value="F:glutathione disulfide oxidoreductase activity"/>
    <property type="evidence" value="ECO:0007669"/>
    <property type="project" value="TreeGrafter"/>
</dbReference>
<dbReference type="InterPro" id="IPR017937">
    <property type="entry name" value="Thioredoxin_CS"/>
</dbReference>
<dbReference type="Proteomes" id="UP001153069">
    <property type="component" value="Unassembled WGS sequence"/>
</dbReference>
<reference evidence="3" key="1">
    <citation type="submission" date="2020-06" db="EMBL/GenBank/DDBJ databases">
        <authorList>
            <consortium name="Plant Systems Biology data submission"/>
        </authorList>
    </citation>
    <scope>NUCLEOTIDE SEQUENCE</scope>
    <source>
        <strain evidence="3">D6</strain>
    </source>
</reference>
<dbReference type="InterPro" id="IPR014025">
    <property type="entry name" value="Glutaredoxin_subgr"/>
</dbReference>
<comment type="caution">
    <text evidence="3">The sequence shown here is derived from an EMBL/GenBank/DDBJ whole genome shotgun (WGS) entry which is preliminary data.</text>
</comment>
<dbReference type="EMBL" id="CAICTM010000509">
    <property type="protein sequence ID" value="CAB9511939.1"/>
    <property type="molecule type" value="Genomic_DNA"/>
</dbReference>
<dbReference type="OrthoDB" id="44061at2759"/>
<evidence type="ECO:0000256" key="1">
    <source>
        <dbReference type="ARBA" id="ARBA00023284"/>
    </source>
</evidence>
<dbReference type="Gene3D" id="3.40.30.10">
    <property type="entry name" value="Glutaredoxin"/>
    <property type="match status" value="1"/>
</dbReference>
<feature type="domain" description="Glutaredoxin" evidence="2">
    <location>
        <begin position="22"/>
        <end position="84"/>
    </location>
</feature>
<proteinExistence type="predicted"/>
<dbReference type="SUPFAM" id="SSF52833">
    <property type="entry name" value="Thioredoxin-like"/>
    <property type="match status" value="1"/>
</dbReference>
<evidence type="ECO:0000313" key="3">
    <source>
        <dbReference type="EMBL" id="CAB9511939.1"/>
    </source>
</evidence>
<dbReference type="Pfam" id="PF00462">
    <property type="entry name" value="Glutaredoxin"/>
    <property type="match status" value="1"/>
</dbReference>
<dbReference type="InterPro" id="IPR011899">
    <property type="entry name" value="Glutaredoxin_euk/vir"/>
</dbReference>
<dbReference type="PANTHER" id="PTHR45694">
    <property type="entry name" value="GLUTAREDOXIN 2"/>
    <property type="match status" value="1"/>
</dbReference>
<gene>
    <name evidence="3" type="ORF">SEMRO_510_G157270.1</name>
</gene>
<evidence type="ECO:0000313" key="4">
    <source>
        <dbReference type="Proteomes" id="UP001153069"/>
    </source>
</evidence>